<dbReference type="Pfam" id="PF13041">
    <property type="entry name" value="PPR_2"/>
    <property type="match status" value="1"/>
</dbReference>
<dbReference type="GO" id="GO:0003723">
    <property type="term" value="F:RNA binding"/>
    <property type="evidence" value="ECO:0007669"/>
    <property type="project" value="InterPro"/>
</dbReference>
<keyword evidence="4" id="KW-1185">Reference proteome</keyword>
<evidence type="ECO:0008006" key="5">
    <source>
        <dbReference type="Google" id="ProtNLM"/>
    </source>
</evidence>
<dbReference type="InterPro" id="IPR046960">
    <property type="entry name" value="PPR_At4g14850-like_plant"/>
</dbReference>
<dbReference type="EMBL" id="JACMSC010000009">
    <property type="protein sequence ID" value="KAG6508451.1"/>
    <property type="molecule type" value="Genomic_DNA"/>
</dbReference>
<evidence type="ECO:0000256" key="1">
    <source>
        <dbReference type="ARBA" id="ARBA00022737"/>
    </source>
</evidence>
<evidence type="ECO:0000313" key="3">
    <source>
        <dbReference type="EMBL" id="KAG6508451.1"/>
    </source>
</evidence>
<feature type="repeat" description="PPR" evidence="2">
    <location>
        <begin position="334"/>
        <end position="369"/>
    </location>
</feature>
<comment type="caution">
    <text evidence="3">The sequence shown here is derived from an EMBL/GenBank/DDBJ whole genome shotgun (WGS) entry which is preliminary data.</text>
</comment>
<feature type="repeat" description="PPR" evidence="2">
    <location>
        <begin position="299"/>
        <end position="333"/>
    </location>
</feature>
<organism evidence="3 4">
    <name type="scientific">Zingiber officinale</name>
    <name type="common">Ginger</name>
    <name type="synonym">Amomum zingiber</name>
    <dbReference type="NCBI Taxonomy" id="94328"/>
    <lineage>
        <taxon>Eukaryota</taxon>
        <taxon>Viridiplantae</taxon>
        <taxon>Streptophyta</taxon>
        <taxon>Embryophyta</taxon>
        <taxon>Tracheophyta</taxon>
        <taxon>Spermatophyta</taxon>
        <taxon>Magnoliopsida</taxon>
        <taxon>Liliopsida</taxon>
        <taxon>Zingiberales</taxon>
        <taxon>Zingiberaceae</taxon>
        <taxon>Zingiber</taxon>
    </lineage>
</organism>
<dbReference type="InterPro" id="IPR011990">
    <property type="entry name" value="TPR-like_helical_dom_sf"/>
</dbReference>
<reference evidence="3 4" key="1">
    <citation type="submission" date="2020-08" db="EMBL/GenBank/DDBJ databases">
        <title>Plant Genome Project.</title>
        <authorList>
            <person name="Zhang R.-G."/>
        </authorList>
    </citation>
    <scope>NUCLEOTIDE SEQUENCE [LARGE SCALE GENOMIC DNA]</scope>
    <source>
        <tissue evidence="3">Rhizome</tissue>
    </source>
</reference>
<keyword evidence="1" id="KW-0677">Repeat</keyword>
<dbReference type="GO" id="GO:0009451">
    <property type="term" value="P:RNA modification"/>
    <property type="evidence" value="ECO:0007669"/>
    <property type="project" value="InterPro"/>
</dbReference>
<dbReference type="PROSITE" id="PS51375">
    <property type="entry name" value="PPR"/>
    <property type="match status" value="2"/>
</dbReference>
<evidence type="ECO:0000313" key="4">
    <source>
        <dbReference type="Proteomes" id="UP000734854"/>
    </source>
</evidence>
<dbReference type="Pfam" id="PF20431">
    <property type="entry name" value="E_motif"/>
    <property type="match status" value="1"/>
</dbReference>
<gene>
    <name evidence="3" type="ORF">ZIOFF_033825</name>
</gene>
<dbReference type="InterPro" id="IPR046848">
    <property type="entry name" value="E_motif"/>
</dbReference>
<dbReference type="Pfam" id="PF01535">
    <property type="entry name" value="PPR"/>
    <property type="match status" value="2"/>
</dbReference>
<protein>
    <recommendedName>
        <fullName evidence="5">Pentatricopeptide repeat-containing protein</fullName>
    </recommendedName>
</protein>
<sequence length="477" mass="52255">MRSPGKVCIPTSPQNCRHHPFFRFLESCPRTLSAFNQIHGQFIATGLASHTYPLSRLLLLLSSLPPPSPSLPHAAALLRFASSPFLPNTLVSSLADAGRAHLALALYSHLFLRLRTAKPNGHTFPSLLKACAAAGSSFYPSGRALHAHVVKFLDPDAVDHFVSAALLSFYSRCGNVASCRRIFDRIKDPDLPAWNCIISAYARSSGDGGDADPRMQSLFLFRNLQLSSPFRPNEITLVAVIGACGDLGALGQGIWAHAYMKLNHLTVNQFVATALIDMYSKCGRVDLAEQVFSSFPHKDTLCYNAMIRGLSVHGRGQHAVELFDRMTREGVGVDEVTFVVVMNACAHSGLVDEGQRLFHRMKKDFGIDPKTEHYGCLVDLLGRSGLLEEAKEVLECMPMKPNPILFRTLLTACAVHNNLELGERVMAKLMDSEPLHGGNYVLLSNMYARASRWDGVIQARALMKNKGIAKSPGSSFV</sequence>
<dbReference type="Gene3D" id="1.25.40.10">
    <property type="entry name" value="Tetratricopeptide repeat domain"/>
    <property type="match status" value="3"/>
</dbReference>
<evidence type="ECO:0000256" key="2">
    <source>
        <dbReference type="PROSITE-ProRule" id="PRU00708"/>
    </source>
</evidence>
<proteinExistence type="predicted"/>
<accession>A0A8J5GIR9</accession>
<dbReference type="FunFam" id="1.25.40.10:FF:001630">
    <property type="entry name" value="Pentatricopeptide repeat-containing protein At5g43790"/>
    <property type="match status" value="1"/>
</dbReference>
<dbReference type="PANTHER" id="PTHR47926:SF450">
    <property type="entry name" value="DYW DOMAIN-CONTAINING PROTEIN"/>
    <property type="match status" value="1"/>
</dbReference>
<dbReference type="PANTHER" id="PTHR47926">
    <property type="entry name" value="PENTATRICOPEPTIDE REPEAT-CONTAINING PROTEIN"/>
    <property type="match status" value="1"/>
</dbReference>
<dbReference type="NCBIfam" id="TIGR00756">
    <property type="entry name" value="PPR"/>
    <property type="match status" value="2"/>
</dbReference>
<name>A0A8J5GIR9_ZINOF</name>
<dbReference type="Proteomes" id="UP000734854">
    <property type="component" value="Unassembled WGS sequence"/>
</dbReference>
<dbReference type="InterPro" id="IPR002885">
    <property type="entry name" value="PPR_rpt"/>
</dbReference>
<dbReference type="AlphaFoldDB" id="A0A8J5GIR9"/>
<dbReference type="FunFam" id="1.25.40.10:FF:000242">
    <property type="entry name" value="Pentatricopeptide repeat-containing protein"/>
    <property type="match status" value="1"/>
</dbReference>